<comment type="pathway">
    <text evidence="3">Metabolic intermediate metabolism; (R)-mevalonate degradation; (S)-3-hydroxy-3-methylglutaryl-CoA from (R)-mevalonate: step 1/1.</text>
</comment>
<gene>
    <name evidence="4" type="ORF">SAMN04488127_0695</name>
</gene>
<dbReference type="InterPro" id="IPR004553">
    <property type="entry name" value="HMG_CoA_Rdtase_bac-typ"/>
</dbReference>
<dbReference type="Pfam" id="PF00368">
    <property type="entry name" value="HMG-CoA_red"/>
    <property type="match status" value="1"/>
</dbReference>
<dbReference type="InterPro" id="IPR009023">
    <property type="entry name" value="HMG_CoA_Rdtase_NAD(P)-bd_sf"/>
</dbReference>
<dbReference type="PROSITE" id="PS00318">
    <property type="entry name" value="HMG_COA_REDUCTASE_2"/>
    <property type="match status" value="1"/>
</dbReference>
<dbReference type="PROSITE" id="PS50065">
    <property type="entry name" value="HMG_COA_REDUCTASE_4"/>
    <property type="match status" value="1"/>
</dbReference>
<reference evidence="5" key="1">
    <citation type="submission" date="2016-10" db="EMBL/GenBank/DDBJ databases">
        <authorList>
            <person name="Varghese N."/>
            <person name="Submissions S."/>
        </authorList>
    </citation>
    <scope>NUCLEOTIDE SEQUENCE [LARGE SCALE GENOMIC DNA]</scope>
    <source>
        <strain evidence="5">CGMCC 1.6763</strain>
    </source>
</reference>
<dbReference type="AlphaFoldDB" id="A0A1H6UIV5"/>
<dbReference type="InterPro" id="IPR002202">
    <property type="entry name" value="HMG_CoA_Rdtase"/>
</dbReference>
<proteinExistence type="inferred from homology"/>
<keyword evidence="5" id="KW-1185">Reference proteome</keyword>
<dbReference type="SUPFAM" id="SSF56542">
    <property type="entry name" value="Substrate-binding domain of HMG-CoA reductase"/>
    <property type="match status" value="1"/>
</dbReference>
<dbReference type="GO" id="GO:0140643">
    <property type="term" value="F:hydroxymethylglutaryl-CoA reductase (NADH) activity"/>
    <property type="evidence" value="ECO:0007669"/>
    <property type="project" value="UniProtKB-EC"/>
</dbReference>
<evidence type="ECO:0000256" key="1">
    <source>
        <dbReference type="ARBA" id="ARBA00007661"/>
    </source>
</evidence>
<accession>A0A1H6UIV5</accession>
<dbReference type="EMBL" id="FNZF01000001">
    <property type="protein sequence ID" value="SEI88095.1"/>
    <property type="molecule type" value="Genomic_DNA"/>
</dbReference>
<dbReference type="NCBIfam" id="TIGR00532">
    <property type="entry name" value="HMG_CoA_R_NAD"/>
    <property type="match status" value="1"/>
</dbReference>
<dbReference type="CDD" id="cd00644">
    <property type="entry name" value="HMG-CoA_reductase_classII"/>
    <property type="match status" value="1"/>
</dbReference>
<dbReference type="GO" id="GO:0004420">
    <property type="term" value="F:hydroxymethylglutaryl-CoA reductase (NADPH) activity"/>
    <property type="evidence" value="ECO:0007669"/>
    <property type="project" value="InterPro"/>
</dbReference>
<dbReference type="EC" id="1.1.1.88" evidence="3"/>
<dbReference type="InterPro" id="IPR023076">
    <property type="entry name" value="HMG_CoA_Rdtase_CS"/>
</dbReference>
<protein>
    <recommendedName>
        <fullName evidence="3">3-hydroxy-3-methylglutaryl coenzyme A reductase</fullName>
        <shortName evidence="3">HMG-CoA reductase</shortName>
        <ecNumber evidence="3">1.1.1.88</ecNumber>
    </recommendedName>
</protein>
<comment type="catalytic activity">
    <reaction evidence="3">
        <text>(R)-mevalonate + 2 NAD(+) + CoA = (3S)-3-hydroxy-3-methylglutaryl-CoA + 2 NADH + 2 H(+)</text>
        <dbReference type="Rhea" id="RHEA:14833"/>
        <dbReference type="ChEBI" id="CHEBI:15378"/>
        <dbReference type="ChEBI" id="CHEBI:36464"/>
        <dbReference type="ChEBI" id="CHEBI:43074"/>
        <dbReference type="ChEBI" id="CHEBI:57287"/>
        <dbReference type="ChEBI" id="CHEBI:57540"/>
        <dbReference type="ChEBI" id="CHEBI:57945"/>
        <dbReference type="EC" id="1.1.1.88"/>
    </reaction>
</comment>
<dbReference type="PANTHER" id="PTHR10572:SF24">
    <property type="entry name" value="3-HYDROXY-3-METHYLGLUTARYL-COENZYME A REDUCTASE"/>
    <property type="match status" value="1"/>
</dbReference>
<evidence type="ECO:0000256" key="3">
    <source>
        <dbReference type="RuleBase" id="RU361219"/>
    </source>
</evidence>
<dbReference type="GO" id="GO:0015936">
    <property type="term" value="P:coenzyme A metabolic process"/>
    <property type="evidence" value="ECO:0007669"/>
    <property type="project" value="InterPro"/>
</dbReference>
<dbReference type="InterPro" id="IPR009029">
    <property type="entry name" value="HMG_CoA_Rdtase_sub-bd_dom_sf"/>
</dbReference>
<organism evidence="4 5">
    <name type="scientific">Bhargavaea ginsengi</name>
    <dbReference type="NCBI Taxonomy" id="426757"/>
    <lineage>
        <taxon>Bacteria</taxon>
        <taxon>Bacillati</taxon>
        <taxon>Bacillota</taxon>
        <taxon>Bacilli</taxon>
        <taxon>Bacillales</taxon>
        <taxon>Caryophanaceae</taxon>
        <taxon>Bhargavaea</taxon>
    </lineage>
</organism>
<dbReference type="OrthoDB" id="9764892at2"/>
<evidence type="ECO:0000313" key="4">
    <source>
        <dbReference type="EMBL" id="SEI88095.1"/>
    </source>
</evidence>
<keyword evidence="2 3" id="KW-0560">Oxidoreductase</keyword>
<keyword evidence="3" id="KW-0520">NAD</keyword>
<dbReference type="InterPro" id="IPR023074">
    <property type="entry name" value="HMG_CoA_Rdtase_cat_sf"/>
</dbReference>
<dbReference type="Proteomes" id="UP000199200">
    <property type="component" value="Unassembled WGS sequence"/>
</dbReference>
<evidence type="ECO:0000313" key="5">
    <source>
        <dbReference type="Proteomes" id="UP000199200"/>
    </source>
</evidence>
<name>A0A1H6UIV5_9BACL</name>
<comment type="similarity">
    <text evidence="1 3">Belongs to the HMG-CoA reductase family.</text>
</comment>
<dbReference type="PRINTS" id="PR00071">
    <property type="entry name" value="HMGCOARDTASE"/>
</dbReference>
<dbReference type="Gene3D" id="3.90.770.10">
    <property type="entry name" value="3-hydroxy-3-methylglutaryl-coenzyme A Reductase, Chain A, domain 2"/>
    <property type="match status" value="2"/>
</dbReference>
<evidence type="ECO:0000256" key="2">
    <source>
        <dbReference type="ARBA" id="ARBA00023002"/>
    </source>
</evidence>
<dbReference type="RefSeq" id="WP_092049958.1">
    <property type="nucleotide sequence ID" value="NZ_FNZF01000001.1"/>
</dbReference>
<dbReference type="SUPFAM" id="SSF55035">
    <property type="entry name" value="NAD-binding domain of HMG-CoA reductase"/>
    <property type="match status" value="1"/>
</dbReference>
<dbReference type="UniPathway" id="UPA00257">
    <property type="reaction ID" value="UER00367"/>
</dbReference>
<dbReference type="STRING" id="426757.SAMN04488127_0695"/>
<dbReference type="Gene3D" id="1.10.8.660">
    <property type="match status" value="1"/>
</dbReference>
<sequence length="431" mass="46928">MTKPSSRLPQFYKKSVEERIEQLKEMNVLDEETLAILTEPQGLPIDIADRMIENVIGNFELPLGIASNFIINGKEILIPMAVEEPSVVAAASNMARIARKSGGFETSYTGSIMIAQMHVLNLEDPEKAREVIEASKQELLEMANSYDQTLHSLGGGAKDIEMRVLHMRNGDPVLAIHLIVDVLDAMGANAVNTMTERLTPKIEQLTNGSVLLRILSNLAAYRLAKATVRIPVEHLETDEFSGEEVARRMEQANEIAVIDPYRAATHNKGIMNGIDPVIIATGNDWRAIEAGAHAYASLSGQYRALTEWHVEDGVLTGSIEIPMAVGIVGGATKTHPAAQASLKLMGVESSSELAQIIAAVGLSQNMAAIRVLATEGVQRGHMALHARNIAVQAGAEKDQIDWLSNKMVEMKDVRIDTAKKLLKELHAGKKE</sequence>
<dbReference type="PANTHER" id="PTHR10572">
    <property type="entry name" value="3-HYDROXY-3-METHYLGLUTARYL-COENZYME A REDUCTASE"/>
    <property type="match status" value="1"/>
</dbReference>